<dbReference type="InterPro" id="IPR045585">
    <property type="entry name" value="CdaA_N"/>
</dbReference>
<evidence type="ECO:0000256" key="6">
    <source>
        <dbReference type="ARBA" id="ARBA00022741"/>
    </source>
</evidence>
<keyword evidence="4 10" id="KW-0812">Transmembrane</keyword>
<dbReference type="Proteomes" id="UP000199228">
    <property type="component" value="Unassembled WGS sequence"/>
</dbReference>
<keyword evidence="7 10" id="KW-0067">ATP-binding</keyword>
<reference evidence="12 13" key="1">
    <citation type="submission" date="2016-10" db="EMBL/GenBank/DDBJ databases">
        <authorList>
            <person name="de Groot N.N."/>
        </authorList>
    </citation>
    <scope>NUCLEOTIDE SEQUENCE [LARGE SCALE GENOMIC DNA]</scope>
    <source>
        <strain evidence="12 13">DSM 3217</strain>
    </source>
</reference>
<evidence type="ECO:0000256" key="1">
    <source>
        <dbReference type="ARBA" id="ARBA00000877"/>
    </source>
</evidence>
<comment type="catalytic activity">
    <reaction evidence="1 10">
        <text>2 ATP = 3',3'-c-di-AMP + 2 diphosphate</text>
        <dbReference type="Rhea" id="RHEA:35655"/>
        <dbReference type="ChEBI" id="CHEBI:30616"/>
        <dbReference type="ChEBI" id="CHEBI:33019"/>
        <dbReference type="ChEBI" id="CHEBI:71500"/>
        <dbReference type="EC" id="2.7.7.85"/>
    </reaction>
</comment>
<keyword evidence="8 10" id="KW-1133">Transmembrane helix</keyword>
<dbReference type="Pfam" id="PF19293">
    <property type="entry name" value="CdaA_N"/>
    <property type="match status" value="1"/>
</dbReference>
<dbReference type="AlphaFoldDB" id="A0A1G6ACY3"/>
<evidence type="ECO:0000256" key="9">
    <source>
        <dbReference type="ARBA" id="ARBA00023136"/>
    </source>
</evidence>
<dbReference type="EC" id="2.7.7.85" evidence="10"/>
<evidence type="ECO:0000256" key="3">
    <source>
        <dbReference type="ARBA" id="ARBA00022679"/>
    </source>
</evidence>
<feature type="transmembrane region" description="Helical" evidence="10">
    <location>
        <begin position="53"/>
        <end position="71"/>
    </location>
</feature>
<dbReference type="InterPro" id="IPR050338">
    <property type="entry name" value="DisA"/>
</dbReference>
<dbReference type="EMBL" id="FMXR01000005">
    <property type="protein sequence ID" value="SDB06288.1"/>
    <property type="molecule type" value="Genomic_DNA"/>
</dbReference>
<evidence type="ECO:0000313" key="12">
    <source>
        <dbReference type="EMBL" id="SDB06288.1"/>
    </source>
</evidence>
<feature type="transmembrane region" description="Helical" evidence="10">
    <location>
        <begin position="29"/>
        <end position="46"/>
    </location>
</feature>
<keyword evidence="13" id="KW-1185">Reference proteome</keyword>
<dbReference type="InterPro" id="IPR036888">
    <property type="entry name" value="DNA_integrity_DisA_N_sf"/>
</dbReference>
<evidence type="ECO:0000256" key="4">
    <source>
        <dbReference type="ARBA" id="ARBA00022692"/>
    </source>
</evidence>
<dbReference type="PANTHER" id="PTHR34185">
    <property type="entry name" value="DIADENYLATE CYCLASE"/>
    <property type="match status" value="1"/>
</dbReference>
<dbReference type="InterPro" id="IPR003390">
    <property type="entry name" value="DNA_integrity_scan_DisA_N"/>
</dbReference>
<dbReference type="OrthoDB" id="9807385at2"/>
<dbReference type="GO" id="GO:0004016">
    <property type="term" value="F:adenylate cyclase activity"/>
    <property type="evidence" value="ECO:0007669"/>
    <property type="project" value="UniProtKB-UniRule"/>
</dbReference>
<dbReference type="Pfam" id="PF02457">
    <property type="entry name" value="DAC"/>
    <property type="match status" value="1"/>
</dbReference>
<organism evidence="12 13">
    <name type="scientific">Eubacterium oxidoreducens</name>
    <dbReference type="NCBI Taxonomy" id="1732"/>
    <lineage>
        <taxon>Bacteria</taxon>
        <taxon>Bacillati</taxon>
        <taxon>Bacillota</taxon>
        <taxon>Clostridia</taxon>
        <taxon>Eubacteriales</taxon>
        <taxon>Eubacteriaceae</taxon>
        <taxon>Eubacterium</taxon>
    </lineage>
</organism>
<feature type="transmembrane region" description="Helical" evidence="10">
    <location>
        <begin position="77"/>
        <end position="99"/>
    </location>
</feature>
<dbReference type="InterPro" id="IPR014046">
    <property type="entry name" value="C-di-AMP_synthase"/>
</dbReference>
<dbReference type="PANTHER" id="PTHR34185:SF1">
    <property type="entry name" value="DIADENYLATE CYCLASE"/>
    <property type="match status" value="1"/>
</dbReference>
<dbReference type="STRING" id="1732.SAMN02910417_00439"/>
<dbReference type="PIRSF" id="PIRSF004793">
    <property type="entry name" value="UCP004793"/>
    <property type="match status" value="1"/>
</dbReference>
<protein>
    <recommendedName>
        <fullName evidence="10">Diadenylate cyclase</fullName>
        <shortName evidence="10">DAC</shortName>
        <ecNumber evidence="10">2.7.7.85</ecNumber>
    </recommendedName>
    <alternativeName>
        <fullName evidence="10">Cyclic-di-AMP synthase</fullName>
        <shortName evidence="10">c-di-AMP synthase</shortName>
    </alternativeName>
</protein>
<name>A0A1G6ACY3_EUBOX</name>
<dbReference type="GO" id="GO:0006171">
    <property type="term" value="P:cAMP biosynthetic process"/>
    <property type="evidence" value="ECO:0007669"/>
    <property type="project" value="InterPro"/>
</dbReference>
<evidence type="ECO:0000256" key="8">
    <source>
        <dbReference type="ARBA" id="ARBA00022989"/>
    </source>
</evidence>
<dbReference type="GO" id="GO:0106408">
    <property type="term" value="F:diadenylate cyclase activity"/>
    <property type="evidence" value="ECO:0007669"/>
    <property type="project" value="UniProtKB-EC"/>
</dbReference>
<keyword evidence="5 10" id="KW-0548">Nucleotidyltransferase</keyword>
<comment type="function">
    <text evidence="10">Catalyzes the condensation of 2 ATP molecules into cyclic di-AMP (c-di-AMP), a second messenger used to regulate differing processes in different bacteria.</text>
</comment>
<evidence type="ECO:0000256" key="7">
    <source>
        <dbReference type="ARBA" id="ARBA00022840"/>
    </source>
</evidence>
<dbReference type="PROSITE" id="PS51794">
    <property type="entry name" value="DAC"/>
    <property type="match status" value="1"/>
</dbReference>
<comment type="similarity">
    <text evidence="10">Belongs to the adenylate cyclase family. DacA/CdaA subfamily.</text>
</comment>
<comment type="caution">
    <text evidence="10">Lacks conserved residue(s) required for the propagation of feature annotation.</text>
</comment>
<dbReference type="Gene3D" id="3.40.1700.10">
    <property type="entry name" value="DNA integrity scanning protein, DisA, N-terminal domain"/>
    <property type="match status" value="1"/>
</dbReference>
<accession>A0A1G6ACY3</accession>
<dbReference type="SUPFAM" id="SSF143597">
    <property type="entry name" value="YojJ-like"/>
    <property type="match status" value="1"/>
</dbReference>
<dbReference type="RefSeq" id="WP_090171736.1">
    <property type="nucleotide sequence ID" value="NZ_FMXR01000005.1"/>
</dbReference>
<feature type="domain" description="DAC" evidence="11">
    <location>
        <begin position="96"/>
        <end position="262"/>
    </location>
</feature>
<keyword evidence="6 10" id="KW-0547">Nucleotide-binding</keyword>
<dbReference type="InterPro" id="IPR034701">
    <property type="entry name" value="CdaA"/>
</dbReference>
<dbReference type="NCBIfam" id="TIGR00159">
    <property type="entry name" value="diadenylate cyclase CdaA"/>
    <property type="match status" value="1"/>
</dbReference>
<comment type="subunit">
    <text evidence="10">Probably a homodimer.</text>
</comment>
<evidence type="ECO:0000259" key="11">
    <source>
        <dbReference type="PROSITE" id="PS51794"/>
    </source>
</evidence>
<dbReference type="FunFam" id="3.40.1700.10:FF:000002">
    <property type="entry name" value="Diadenylate cyclase"/>
    <property type="match status" value="1"/>
</dbReference>
<proteinExistence type="inferred from homology"/>
<evidence type="ECO:0000256" key="10">
    <source>
        <dbReference type="HAMAP-Rule" id="MF_01499"/>
    </source>
</evidence>
<evidence type="ECO:0000256" key="2">
    <source>
        <dbReference type="ARBA" id="ARBA00022475"/>
    </source>
</evidence>
<gene>
    <name evidence="10" type="primary">dacA</name>
    <name evidence="12" type="ORF">SAMN02910417_00439</name>
</gene>
<sequence>MHSIISNALAFKNNYLFWIDFPSMTVKDIIEIAIIAFLFYHVIVWMKNTRAWALLKGLLVVLIFILFAAMFQMSTILWLAGKVLNFAVIALLVIFAPELRRALETLGRKRFITSIFNSDFFKTNDERFTEKTMNDLVRACFDMGKVKTGALIVVEQNNKLTEYERTGITLDSVISYQLLVNIFEHNTPLHDGAIIVRENRIIAATCYLPLSENMQLSKELGTRHRAAVGISEVSDSLTIVVSEETGQVSIAHHGKIERDIDPEYLRSELKNINTNTTENLRTGLFQKQRRSEE</sequence>
<keyword evidence="3 10" id="KW-0808">Transferase</keyword>
<evidence type="ECO:0000256" key="5">
    <source>
        <dbReference type="ARBA" id="ARBA00022695"/>
    </source>
</evidence>
<dbReference type="HAMAP" id="MF_01499">
    <property type="entry name" value="DacA"/>
    <property type="match status" value="1"/>
</dbReference>
<dbReference type="GO" id="GO:0005524">
    <property type="term" value="F:ATP binding"/>
    <property type="evidence" value="ECO:0007669"/>
    <property type="project" value="UniProtKB-UniRule"/>
</dbReference>
<evidence type="ECO:0000313" key="13">
    <source>
        <dbReference type="Proteomes" id="UP000199228"/>
    </source>
</evidence>
<keyword evidence="9 10" id="KW-0472">Membrane</keyword>
<keyword evidence="2 10" id="KW-1003">Cell membrane</keyword>